<gene>
    <name evidence="2" type="ORF">DX908_04585</name>
</gene>
<dbReference type="Proteomes" id="UP000264589">
    <property type="component" value="Unassembled WGS sequence"/>
</dbReference>
<sequence>MSLGNLALVGVIIAFAVYLTLMIIGMIAAFPYGIIGLVVLGFMGLLLIGVLMQRAGDKEDRHYVDNVKE</sequence>
<feature type="transmembrane region" description="Helical" evidence="1">
    <location>
        <begin position="7"/>
        <end position="28"/>
    </location>
</feature>
<keyword evidence="3" id="KW-1185">Reference proteome</keyword>
<dbReference type="RefSeq" id="WP_116391250.1">
    <property type="nucleotide sequence ID" value="NZ_CAXQPM010000002.1"/>
</dbReference>
<proteinExistence type="predicted"/>
<dbReference type="AlphaFoldDB" id="A0A371RGP1"/>
<name>A0A371RGP1_9PROT</name>
<dbReference type="EMBL" id="QUQO01000001">
    <property type="protein sequence ID" value="RFB04618.1"/>
    <property type="molecule type" value="Genomic_DNA"/>
</dbReference>
<dbReference type="InParanoid" id="A0A371RGP1"/>
<comment type="caution">
    <text evidence="2">The sequence shown here is derived from an EMBL/GenBank/DDBJ whole genome shotgun (WGS) entry which is preliminary data.</text>
</comment>
<evidence type="ECO:0000313" key="2">
    <source>
        <dbReference type="EMBL" id="RFB04618.1"/>
    </source>
</evidence>
<evidence type="ECO:0000313" key="3">
    <source>
        <dbReference type="Proteomes" id="UP000264589"/>
    </source>
</evidence>
<accession>A0A371RGP1</accession>
<reference evidence="2 3" key="1">
    <citation type="submission" date="2018-08" db="EMBL/GenBank/DDBJ databases">
        <title>Parvularcula sp. SM1705, isolated from surface water of the South Sea China.</title>
        <authorList>
            <person name="Sun L."/>
        </authorList>
    </citation>
    <scope>NUCLEOTIDE SEQUENCE [LARGE SCALE GENOMIC DNA]</scope>
    <source>
        <strain evidence="2 3">SM1705</strain>
    </source>
</reference>
<keyword evidence="1" id="KW-1133">Transmembrane helix</keyword>
<protein>
    <submittedName>
        <fullName evidence="2">Uncharacterized protein</fullName>
    </submittedName>
</protein>
<keyword evidence="1" id="KW-0812">Transmembrane</keyword>
<feature type="transmembrane region" description="Helical" evidence="1">
    <location>
        <begin position="34"/>
        <end position="52"/>
    </location>
</feature>
<evidence type="ECO:0000256" key="1">
    <source>
        <dbReference type="SAM" id="Phobius"/>
    </source>
</evidence>
<organism evidence="2 3">
    <name type="scientific">Parvularcula marina</name>
    <dbReference type="NCBI Taxonomy" id="2292771"/>
    <lineage>
        <taxon>Bacteria</taxon>
        <taxon>Pseudomonadati</taxon>
        <taxon>Pseudomonadota</taxon>
        <taxon>Alphaproteobacteria</taxon>
        <taxon>Parvularculales</taxon>
        <taxon>Parvularculaceae</taxon>
        <taxon>Parvularcula</taxon>
    </lineage>
</organism>
<keyword evidence="1" id="KW-0472">Membrane</keyword>